<dbReference type="SUPFAM" id="SSF53187">
    <property type="entry name" value="Zn-dependent exopeptidases"/>
    <property type="match status" value="1"/>
</dbReference>
<keyword evidence="5" id="KW-1185">Reference proteome</keyword>
<dbReference type="Gene3D" id="3.40.630.10">
    <property type="entry name" value="Zn peptidases"/>
    <property type="match status" value="1"/>
</dbReference>
<dbReference type="PANTHER" id="PTHR43270:SF4">
    <property type="entry name" value="CARNOSINE DIPEPTIDASE 2, ISOFORM A"/>
    <property type="match status" value="1"/>
</dbReference>
<dbReference type="EMBL" id="JARJCM010000047">
    <property type="protein sequence ID" value="KAJ7035862.1"/>
    <property type="molecule type" value="Genomic_DNA"/>
</dbReference>
<dbReference type="Proteomes" id="UP001218188">
    <property type="component" value="Unassembled WGS sequence"/>
</dbReference>
<evidence type="ECO:0000256" key="3">
    <source>
        <dbReference type="ARBA" id="ARBA00022801"/>
    </source>
</evidence>
<evidence type="ECO:0008006" key="6">
    <source>
        <dbReference type="Google" id="ProtNLM"/>
    </source>
</evidence>
<dbReference type="PANTHER" id="PTHR43270">
    <property type="entry name" value="BETA-ALA-HIS DIPEPTIDASE"/>
    <property type="match status" value="1"/>
</dbReference>
<dbReference type="GO" id="GO:0006508">
    <property type="term" value="P:proteolysis"/>
    <property type="evidence" value="ECO:0007669"/>
    <property type="project" value="UniProtKB-KW"/>
</dbReference>
<keyword evidence="1" id="KW-0645">Protease</keyword>
<organism evidence="4 5">
    <name type="scientific">Mycena alexandri</name>
    <dbReference type="NCBI Taxonomy" id="1745969"/>
    <lineage>
        <taxon>Eukaryota</taxon>
        <taxon>Fungi</taxon>
        <taxon>Dikarya</taxon>
        <taxon>Basidiomycota</taxon>
        <taxon>Agaricomycotina</taxon>
        <taxon>Agaricomycetes</taxon>
        <taxon>Agaricomycetidae</taxon>
        <taxon>Agaricales</taxon>
        <taxon>Marasmiineae</taxon>
        <taxon>Mycenaceae</taxon>
        <taxon>Mycena</taxon>
    </lineage>
</organism>
<protein>
    <recommendedName>
        <fullName evidence="6">Peptidase M20 dimerisation domain-containing protein</fullName>
    </recommendedName>
</protein>
<dbReference type="GO" id="GO:0046872">
    <property type="term" value="F:metal ion binding"/>
    <property type="evidence" value="ECO:0007669"/>
    <property type="project" value="UniProtKB-KW"/>
</dbReference>
<evidence type="ECO:0000313" key="4">
    <source>
        <dbReference type="EMBL" id="KAJ7035862.1"/>
    </source>
</evidence>
<name>A0AAD6T1Y4_9AGAR</name>
<dbReference type="Gene3D" id="3.30.70.360">
    <property type="match status" value="1"/>
</dbReference>
<comment type="caution">
    <text evidence="4">The sequence shown here is derived from an EMBL/GenBank/DDBJ whole genome shotgun (WGS) entry which is preliminary data.</text>
</comment>
<sequence length="148" mass="16171">MEENGSEGLDELVDRERDGWYKGVDCMCISDNYWLNMRTPALTYGLRGLVYFKINVSGPGRDLHSGVFGRTVHEPMTDLISFMLVPGVDGGRRGSGGDVRPACAAQTWKPLGYFDTGVDGLQLAFWFGSVGRVCVGCATSGRHQMLGE</sequence>
<dbReference type="InterPro" id="IPR051458">
    <property type="entry name" value="Cyt/Met_Dipeptidase"/>
</dbReference>
<dbReference type="AlphaFoldDB" id="A0AAD6T1Y4"/>
<accession>A0AAD6T1Y4</accession>
<dbReference type="GO" id="GO:0008233">
    <property type="term" value="F:peptidase activity"/>
    <property type="evidence" value="ECO:0007669"/>
    <property type="project" value="UniProtKB-KW"/>
</dbReference>
<keyword evidence="2" id="KW-0479">Metal-binding</keyword>
<reference evidence="4" key="1">
    <citation type="submission" date="2023-03" db="EMBL/GenBank/DDBJ databases">
        <title>Massive genome expansion in bonnet fungi (Mycena s.s.) driven by repeated elements and novel gene families across ecological guilds.</title>
        <authorList>
            <consortium name="Lawrence Berkeley National Laboratory"/>
            <person name="Harder C.B."/>
            <person name="Miyauchi S."/>
            <person name="Viragh M."/>
            <person name="Kuo A."/>
            <person name="Thoen E."/>
            <person name="Andreopoulos B."/>
            <person name="Lu D."/>
            <person name="Skrede I."/>
            <person name="Drula E."/>
            <person name="Henrissat B."/>
            <person name="Morin E."/>
            <person name="Kohler A."/>
            <person name="Barry K."/>
            <person name="LaButti K."/>
            <person name="Morin E."/>
            <person name="Salamov A."/>
            <person name="Lipzen A."/>
            <person name="Mereny Z."/>
            <person name="Hegedus B."/>
            <person name="Baldrian P."/>
            <person name="Stursova M."/>
            <person name="Weitz H."/>
            <person name="Taylor A."/>
            <person name="Grigoriev I.V."/>
            <person name="Nagy L.G."/>
            <person name="Martin F."/>
            <person name="Kauserud H."/>
        </authorList>
    </citation>
    <scope>NUCLEOTIDE SEQUENCE</scope>
    <source>
        <strain evidence="4">CBHHK200</strain>
    </source>
</reference>
<keyword evidence="3" id="KW-0378">Hydrolase</keyword>
<gene>
    <name evidence="4" type="ORF">C8F04DRAFT_1340876</name>
</gene>
<evidence type="ECO:0000313" key="5">
    <source>
        <dbReference type="Proteomes" id="UP001218188"/>
    </source>
</evidence>
<evidence type="ECO:0000256" key="1">
    <source>
        <dbReference type="ARBA" id="ARBA00022670"/>
    </source>
</evidence>
<evidence type="ECO:0000256" key="2">
    <source>
        <dbReference type="ARBA" id="ARBA00022723"/>
    </source>
</evidence>
<proteinExistence type="predicted"/>